<sequence length="345" mass="38850">MATGKSTRAIEILRYDARYRDQSMEVLRKSFFQQEIVCIGSEVNLTPQAQKDLEQLCLDVADGGVSLIARDTDTDTIVGVSFNVLQTPSSPEDGNYFEQFRDTKCTTDSSRALMQYMITMDAKVNLFERFRVDCLLEIMFLATLPSYAGHGIATRLVEESVQLAKQLKCGQVAPTGGDERSGTTPKHQEGASYFEQFRDTKCTTDSSRSVLNYMIAMDAKVNLFERYGVSCFMDIMYLATLPTYSGHGIATRLVEQSVQLARDLKNGTIVLESNDQSPPELISALFSSNISQRVGEKVGFTFIKEVPHSETYATRREHALMFLWQPVWTVDEFATRNHHPKRHGL</sequence>
<dbReference type="Pfam" id="PF00583">
    <property type="entry name" value="Acetyltransf_1"/>
    <property type="match status" value="1"/>
</dbReference>
<feature type="domain" description="N-acetyltransferase" evidence="1">
    <location>
        <begin position="136"/>
        <end position="169"/>
    </location>
</feature>
<dbReference type="GO" id="GO:0008080">
    <property type="term" value="F:N-acetyltransferase activity"/>
    <property type="evidence" value="ECO:0007669"/>
    <property type="project" value="TreeGrafter"/>
</dbReference>
<proteinExistence type="predicted"/>
<dbReference type="PANTHER" id="PTHR20905:SF28">
    <property type="entry name" value="GH28833P-RELATED"/>
    <property type="match status" value="1"/>
</dbReference>
<evidence type="ECO:0000313" key="2">
    <source>
        <dbReference type="EnsemblMetazoa" id="ACOM034156-PA.1"/>
    </source>
</evidence>
<protein>
    <recommendedName>
        <fullName evidence="1">N-acetyltransferase domain-containing protein</fullName>
    </recommendedName>
</protein>
<dbReference type="InterPro" id="IPR016181">
    <property type="entry name" value="Acyl_CoA_acyltransferase"/>
</dbReference>
<dbReference type="Proteomes" id="UP000075882">
    <property type="component" value="Unassembled WGS sequence"/>
</dbReference>
<dbReference type="Gene3D" id="3.40.630.30">
    <property type="match status" value="2"/>
</dbReference>
<dbReference type="AlphaFoldDB" id="A0A8W7PNJ7"/>
<dbReference type="VEuPathDB" id="VectorBase:ACON2_035266"/>
<dbReference type="PANTHER" id="PTHR20905">
    <property type="entry name" value="N-ACETYLTRANSFERASE-RELATED"/>
    <property type="match status" value="1"/>
</dbReference>
<organism evidence="2">
    <name type="scientific">Anopheles coluzzii</name>
    <name type="common">African malaria mosquito</name>
    <dbReference type="NCBI Taxonomy" id="1518534"/>
    <lineage>
        <taxon>Eukaryota</taxon>
        <taxon>Metazoa</taxon>
        <taxon>Ecdysozoa</taxon>
        <taxon>Arthropoda</taxon>
        <taxon>Hexapoda</taxon>
        <taxon>Insecta</taxon>
        <taxon>Pterygota</taxon>
        <taxon>Neoptera</taxon>
        <taxon>Endopterygota</taxon>
        <taxon>Diptera</taxon>
        <taxon>Nematocera</taxon>
        <taxon>Culicoidea</taxon>
        <taxon>Culicidae</taxon>
        <taxon>Anophelinae</taxon>
        <taxon>Anopheles</taxon>
    </lineage>
</organism>
<dbReference type="CDD" id="cd04301">
    <property type="entry name" value="NAT_SF"/>
    <property type="match status" value="2"/>
</dbReference>
<dbReference type="SUPFAM" id="SSF55729">
    <property type="entry name" value="Acyl-CoA N-acyltransferases (Nat)"/>
    <property type="match status" value="2"/>
</dbReference>
<accession>A0A8W7PNJ7</accession>
<dbReference type="InterPro" id="IPR000182">
    <property type="entry name" value="GNAT_dom"/>
</dbReference>
<name>A0A8W7PNJ7_ANOCL</name>
<dbReference type="EnsemblMetazoa" id="ACOM034156-RA">
    <property type="protein sequence ID" value="ACOM034156-PA.1"/>
    <property type="gene ID" value="ACOM034156"/>
</dbReference>
<reference evidence="2" key="1">
    <citation type="submission" date="2022-08" db="UniProtKB">
        <authorList>
            <consortium name="EnsemblMetazoa"/>
        </authorList>
    </citation>
    <scope>IDENTIFICATION</scope>
</reference>
<evidence type="ECO:0000259" key="1">
    <source>
        <dbReference type="Pfam" id="PF00583"/>
    </source>
</evidence>